<dbReference type="EMBL" id="KV875100">
    <property type="protein sequence ID" value="OIW26947.1"/>
    <property type="molecule type" value="Genomic_DNA"/>
</dbReference>
<evidence type="ECO:0000313" key="3">
    <source>
        <dbReference type="Proteomes" id="UP000182658"/>
    </source>
</evidence>
<name>A0A1J7II36_9PEZI</name>
<proteinExistence type="predicted"/>
<gene>
    <name evidence="2" type="ORF">CONLIGDRAFT_683891</name>
</gene>
<keyword evidence="1" id="KW-0812">Transmembrane</keyword>
<evidence type="ECO:0008006" key="4">
    <source>
        <dbReference type="Google" id="ProtNLM"/>
    </source>
</evidence>
<dbReference type="InParanoid" id="A0A1J7II36"/>
<feature type="transmembrane region" description="Helical" evidence="1">
    <location>
        <begin position="12"/>
        <end position="32"/>
    </location>
</feature>
<sequence length="92" mass="10557">MSILDLSFARLVVFAVVSTVLYILHHVLYNLLLHPLRHFPSPPLMRATRATYCYKLMTGVLPFDILDTYKKYGEVVRIAPTPSKLRIPPRCS</sequence>
<accession>A0A1J7II36</accession>
<keyword evidence="1" id="KW-0472">Membrane</keyword>
<keyword evidence="1" id="KW-1133">Transmembrane helix</keyword>
<dbReference type="Proteomes" id="UP000182658">
    <property type="component" value="Unassembled WGS sequence"/>
</dbReference>
<reference evidence="2 3" key="1">
    <citation type="submission" date="2016-10" db="EMBL/GenBank/DDBJ databases">
        <title>Draft genome sequence of Coniochaeta ligniaria NRRL30616, a lignocellulolytic fungus for bioabatement of inhibitors in plant biomass hydrolysates.</title>
        <authorList>
            <consortium name="DOE Joint Genome Institute"/>
            <person name="Jimenez D.J."/>
            <person name="Hector R.E."/>
            <person name="Riley R."/>
            <person name="Sun H."/>
            <person name="Grigoriev I.V."/>
            <person name="Van Elsas J.D."/>
            <person name="Nichols N.N."/>
        </authorList>
    </citation>
    <scope>NUCLEOTIDE SEQUENCE [LARGE SCALE GENOMIC DNA]</scope>
    <source>
        <strain evidence="2 3">NRRL 30616</strain>
    </source>
</reference>
<organism evidence="2 3">
    <name type="scientific">Coniochaeta ligniaria NRRL 30616</name>
    <dbReference type="NCBI Taxonomy" id="1408157"/>
    <lineage>
        <taxon>Eukaryota</taxon>
        <taxon>Fungi</taxon>
        <taxon>Dikarya</taxon>
        <taxon>Ascomycota</taxon>
        <taxon>Pezizomycotina</taxon>
        <taxon>Sordariomycetes</taxon>
        <taxon>Sordariomycetidae</taxon>
        <taxon>Coniochaetales</taxon>
        <taxon>Coniochaetaceae</taxon>
        <taxon>Coniochaeta</taxon>
    </lineage>
</organism>
<dbReference type="AlphaFoldDB" id="A0A1J7II36"/>
<dbReference type="STRING" id="1408157.A0A1J7II36"/>
<keyword evidence="3" id="KW-1185">Reference proteome</keyword>
<protein>
    <recommendedName>
        <fullName evidence="4">Cytochrome P450</fullName>
    </recommendedName>
</protein>
<evidence type="ECO:0000313" key="2">
    <source>
        <dbReference type="EMBL" id="OIW26947.1"/>
    </source>
</evidence>
<evidence type="ECO:0000256" key="1">
    <source>
        <dbReference type="SAM" id="Phobius"/>
    </source>
</evidence>